<dbReference type="AlphaFoldDB" id="A0A7V4E396"/>
<sequence>MIKPLLLIIHIFCAILLIMVVLVQQSKGAGLASVFGGGAAEDILGVRGAPTFFQKLTWILVSIFMLTALLSAIISPRKTIVKRPVIESKIQEMMKLKPLQEEKEEAPFEFPQEEKK</sequence>
<gene>
    <name evidence="11" type="primary">secG</name>
    <name evidence="11" type="ORF">ENU72_03980</name>
</gene>
<evidence type="ECO:0000256" key="10">
    <source>
        <dbReference type="RuleBase" id="RU365087"/>
    </source>
</evidence>
<evidence type="ECO:0000256" key="4">
    <source>
        <dbReference type="ARBA" id="ARBA00022475"/>
    </source>
</evidence>
<proteinExistence type="inferred from homology"/>
<evidence type="ECO:0000256" key="2">
    <source>
        <dbReference type="ARBA" id="ARBA00008445"/>
    </source>
</evidence>
<evidence type="ECO:0000256" key="9">
    <source>
        <dbReference type="ARBA" id="ARBA00023136"/>
    </source>
</evidence>
<dbReference type="GO" id="GO:0015450">
    <property type="term" value="F:protein-transporting ATPase activity"/>
    <property type="evidence" value="ECO:0007669"/>
    <property type="project" value="UniProtKB-UniRule"/>
</dbReference>
<comment type="caution">
    <text evidence="10">Lacks conserved residue(s) required for the propagation of feature annotation.</text>
</comment>
<dbReference type="GO" id="GO:0009306">
    <property type="term" value="P:protein secretion"/>
    <property type="evidence" value="ECO:0007669"/>
    <property type="project" value="UniProtKB-UniRule"/>
</dbReference>
<comment type="caution">
    <text evidence="11">The sequence shown here is derived from an EMBL/GenBank/DDBJ whole genome shotgun (WGS) entry which is preliminary data.</text>
</comment>
<evidence type="ECO:0000256" key="8">
    <source>
        <dbReference type="ARBA" id="ARBA00023010"/>
    </source>
</evidence>
<organism evidence="11">
    <name type="scientific">candidate division WOR-3 bacterium</name>
    <dbReference type="NCBI Taxonomy" id="2052148"/>
    <lineage>
        <taxon>Bacteria</taxon>
        <taxon>Bacteria division WOR-3</taxon>
    </lineage>
</organism>
<dbReference type="PANTHER" id="PTHR34182">
    <property type="entry name" value="PROTEIN-EXPORT MEMBRANE PROTEIN SECG"/>
    <property type="match status" value="1"/>
</dbReference>
<dbReference type="NCBIfam" id="TIGR00810">
    <property type="entry name" value="secG"/>
    <property type="match status" value="1"/>
</dbReference>
<dbReference type="GO" id="GO:0043952">
    <property type="term" value="P:protein transport by the Sec complex"/>
    <property type="evidence" value="ECO:0007669"/>
    <property type="project" value="TreeGrafter"/>
</dbReference>
<dbReference type="Pfam" id="PF03840">
    <property type="entry name" value="SecG"/>
    <property type="match status" value="1"/>
</dbReference>
<keyword evidence="7 10" id="KW-1133">Transmembrane helix</keyword>
<name>A0A7V4E396_UNCW3</name>
<evidence type="ECO:0000256" key="6">
    <source>
        <dbReference type="ARBA" id="ARBA00022927"/>
    </source>
</evidence>
<dbReference type="EMBL" id="DTDP01000183">
    <property type="protein sequence ID" value="HGK54164.1"/>
    <property type="molecule type" value="Genomic_DNA"/>
</dbReference>
<keyword evidence="9 10" id="KW-0472">Membrane</keyword>
<comment type="similarity">
    <text evidence="2 10">Belongs to the SecG family.</text>
</comment>
<evidence type="ECO:0000256" key="7">
    <source>
        <dbReference type="ARBA" id="ARBA00022989"/>
    </source>
</evidence>
<evidence type="ECO:0000256" key="3">
    <source>
        <dbReference type="ARBA" id="ARBA00022448"/>
    </source>
</evidence>
<comment type="subcellular location">
    <subcellularLocation>
        <location evidence="1 10">Cell membrane</location>
        <topology evidence="1 10">Multi-pass membrane protein</topology>
    </subcellularLocation>
</comment>
<dbReference type="InterPro" id="IPR004692">
    <property type="entry name" value="SecG"/>
</dbReference>
<evidence type="ECO:0000256" key="5">
    <source>
        <dbReference type="ARBA" id="ARBA00022692"/>
    </source>
</evidence>
<comment type="function">
    <text evidence="10">Involved in protein export. Participates in an early event of protein translocation.</text>
</comment>
<evidence type="ECO:0000313" key="11">
    <source>
        <dbReference type="EMBL" id="HGK54164.1"/>
    </source>
</evidence>
<dbReference type="PANTHER" id="PTHR34182:SF1">
    <property type="entry name" value="PROTEIN-EXPORT MEMBRANE PROTEIN SECG"/>
    <property type="match status" value="1"/>
</dbReference>
<protein>
    <recommendedName>
        <fullName evidence="10">Protein-export membrane protein SecG</fullName>
    </recommendedName>
</protein>
<keyword evidence="3 10" id="KW-0813">Transport</keyword>
<feature type="transmembrane region" description="Helical" evidence="10">
    <location>
        <begin position="52"/>
        <end position="74"/>
    </location>
</feature>
<dbReference type="PRINTS" id="PR01651">
    <property type="entry name" value="SECGEXPORT"/>
</dbReference>
<dbReference type="GO" id="GO:0005886">
    <property type="term" value="C:plasma membrane"/>
    <property type="evidence" value="ECO:0007669"/>
    <property type="project" value="UniProtKB-SubCell"/>
</dbReference>
<reference evidence="11" key="1">
    <citation type="journal article" date="2020" name="mSystems">
        <title>Genome- and Community-Level Interaction Insights into Carbon Utilization and Element Cycling Functions of Hydrothermarchaeota in Hydrothermal Sediment.</title>
        <authorList>
            <person name="Zhou Z."/>
            <person name="Liu Y."/>
            <person name="Xu W."/>
            <person name="Pan J."/>
            <person name="Luo Z.H."/>
            <person name="Li M."/>
        </authorList>
    </citation>
    <scope>NUCLEOTIDE SEQUENCE [LARGE SCALE GENOMIC DNA]</scope>
    <source>
        <strain evidence="11">SpSt-695</strain>
    </source>
</reference>
<keyword evidence="8 10" id="KW-0811">Translocation</keyword>
<keyword evidence="4 10" id="KW-1003">Cell membrane</keyword>
<accession>A0A7V4E396</accession>
<dbReference type="GO" id="GO:0065002">
    <property type="term" value="P:intracellular protein transmembrane transport"/>
    <property type="evidence" value="ECO:0007669"/>
    <property type="project" value="TreeGrafter"/>
</dbReference>
<evidence type="ECO:0000256" key="1">
    <source>
        <dbReference type="ARBA" id="ARBA00004651"/>
    </source>
</evidence>
<keyword evidence="5 10" id="KW-0812">Transmembrane</keyword>
<keyword evidence="6 10" id="KW-0653">Protein transport</keyword>